<proteinExistence type="predicted"/>
<evidence type="ECO:0000313" key="1">
    <source>
        <dbReference type="EMBL" id="MDO6575519.1"/>
    </source>
</evidence>
<dbReference type="Proteomes" id="UP001170310">
    <property type="component" value="Unassembled WGS sequence"/>
</dbReference>
<evidence type="ECO:0000313" key="2">
    <source>
        <dbReference type="Proteomes" id="UP001170310"/>
    </source>
</evidence>
<comment type="caution">
    <text evidence="1">The sequence shown here is derived from an EMBL/GenBank/DDBJ whole genome shotgun (WGS) entry which is preliminary data.</text>
</comment>
<dbReference type="AlphaFoldDB" id="A0AAW7YW75"/>
<name>A0AAW7YW75_9STAP</name>
<dbReference type="EMBL" id="JAUOQO010000801">
    <property type="protein sequence ID" value="MDO6575519.1"/>
    <property type="molecule type" value="Genomic_DNA"/>
</dbReference>
<reference evidence="1" key="1">
    <citation type="submission" date="2023-07" db="EMBL/GenBank/DDBJ databases">
        <title>Genome content predicts the carbon catabolic preferences of heterotrophic bacteria.</title>
        <authorList>
            <person name="Gralka M."/>
        </authorList>
    </citation>
    <scope>NUCLEOTIDE SEQUENCE</scope>
    <source>
        <strain evidence="1">E2R20</strain>
    </source>
</reference>
<feature type="non-terminal residue" evidence="1">
    <location>
        <position position="1"/>
    </location>
</feature>
<gene>
    <name evidence="1" type="ORF">Q4528_15510</name>
</gene>
<organism evidence="1 2">
    <name type="scientific">Staphylococcus pasteuri_A</name>
    <dbReference type="NCBI Taxonomy" id="3062664"/>
    <lineage>
        <taxon>Bacteria</taxon>
        <taxon>Bacillati</taxon>
        <taxon>Bacillota</taxon>
        <taxon>Bacilli</taxon>
        <taxon>Bacillales</taxon>
        <taxon>Staphylococcaceae</taxon>
        <taxon>Staphylococcus</taxon>
    </lineage>
</organism>
<keyword evidence="2" id="KW-1185">Reference proteome</keyword>
<protein>
    <submittedName>
        <fullName evidence="1">Uncharacterized protein</fullName>
    </submittedName>
</protein>
<feature type="non-terminal residue" evidence="1">
    <location>
        <position position="81"/>
    </location>
</feature>
<sequence>PIVGRLPNDERIDIDSLESLRIWSPSLKSYIPIQQVVNGFDVKFEDPIVQRRDKKRTLTIFADADFEYDILPAELFAKVRP</sequence>
<dbReference type="RefSeq" id="WP_303522619.1">
    <property type="nucleotide sequence ID" value="NZ_JAUOQO010000801.1"/>
</dbReference>
<accession>A0AAW7YW75</accession>